<keyword evidence="3" id="KW-1185">Reference proteome</keyword>
<dbReference type="Proteomes" id="UP000192578">
    <property type="component" value="Unassembled WGS sequence"/>
</dbReference>
<name>A0A1W0X283_HYPEX</name>
<evidence type="ECO:0000313" key="2">
    <source>
        <dbReference type="EMBL" id="OQV21617.1"/>
    </source>
</evidence>
<dbReference type="EMBL" id="MTYJ01000022">
    <property type="protein sequence ID" value="OQV21617.1"/>
    <property type="molecule type" value="Genomic_DNA"/>
</dbReference>
<protein>
    <recommendedName>
        <fullName evidence="4">Cystatin domain-containing protein</fullName>
    </recommendedName>
</protein>
<proteinExistence type="predicted"/>
<evidence type="ECO:0000313" key="3">
    <source>
        <dbReference type="Proteomes" id="UP000192578"/>
    </source>
</evidence>
<evidence type="ECO:0000256" key="1">
    <source>
        <dbReference type="SAM" id="SignalP"/>
    </source>
</evidence>
<gene>
    <name evidence="2" type="ORF">BV898_04517</name>
</gene>
<dbReference type="Gene3D" id="3.10.450.10">
    <property type="match status" value="1"/>
</dbReference>
<organism evidence="2 3">
    <name type="scientific">Hypsibius exemplaris</name>
    <name type="common">Freshwater tardigrade</name>
    <dbReference type="NCBI Taxonomy" id="2072580"/>
    <lineage>
        <taxon>Eukaryota</taxon>
        <taxon>Metazoa</taxon>
        <taxon>Ecdysozoa</taxon>
        <taxon>Tardigrada</taxon>
        <taxon>Eutardigrada</taxon>
        <taxon>Parachela</taxon>
        <taxon>Hypsibioidea</taxon>
        <taxon>Hypsibiidae</taxon>
        <taxon>Hypsibius</taxon>
    </lineage>
</organism>
<evidence type="ECO:0008006" key="4">
    <source>
        <dbReference type="Google" id="ProtNLM"/>
    </source>
</evidence>
<feature type="chain" id="PRO_5013162003" description="Cystatin domain-containing protein" evidence="1">
    <location>
        <begin position="19"/>
        <end position="117"/>
    </location>
</feature>
<feature type="signal peptide" evidence="1">
    <location>
        <begin position="1"/>
        <end position="18"/>
    </location>
</feature>
<keyword evidence="1" id="KW-0732">Signal</keyword>
<dbReference type="AlphaFoldDB" id="A0A1W0X283"/>
<sequence length="117" mass="12934">MNAILLVILLGSSGLAAALERPTGPVLPSDSKSETVANDIRSELETQLKADEISVTKWNVINYRTDISGCCSQNFYIKIQINDEPDGYVLASAHIWRSGKAFFGDYQTRKTLTDPIR</sequence>
<accession>A0A1W0X283</accession>
<reference evidence="3" key="1">
    <citation type="submission" date="2017-01" db="EMBL/GenBank/DDBJ databases">
        <title>Comparative genomics of anhydrobiosis in the tardigrade Hypsibius dujardini.</title>
        <authorList>
            <person name="Yoshida Y."/>
            <person name="Koutsovoulos G."/>
            <person name="Laetsch D."/>
            <person name="Stevens L."/>
            <person name="Kumar S."/>
            <person name="Horikawa D."/>
            <person name="Ishino K."/>
            <person name="Komine S."/>
            <person name="Tomita M."/>
            <person name="Blaxter M."/>
            <person name="Arakawa K."/>
        </authorList>
    </citation>
    <scope>NUCLEOTIDE SEQUENCE [LARGE SCALE GENOMIC DNA]</scope>
    <source>
        <strain evidence="3">Z151</strain>
    </source>
</reference>
<comment type="caution">
    <text evidence="2">The sequence shown here is derived from an EMBL/GenBank/DDBJ whole genome shotgun (WGS) entry which is preliminary data.</text>
</comment>